<dbReference type="Gene3D" id="2.60.40.10">
    <property type="entry name" value="Immunoglobulins"/>
    <property type="match status" value="1"/>
</dbReference>
<organism evidence="6 7">
    <name type="scientific">Candidatus Enterococcus palustris</name>
    <dbReference type="NCBI Taxonomy" id="1834189"/>
    <lineage>
        <taxon>Bacteria</taxon>
        <taxon>Bacillati</taxon>
        <taxon>Bacillota</taxon>
        <taxon>Bacilli</taxon>
        <taxon>Lactobacillales</taxon>
        <taxon>Enterococcaceae</taxon>
        <taxon>Enterococcus</taxon>
    </lineage>
</organism>
<dbReference type="InterPro" id="IPR013783">
    <property type="entry name" value="Ig-like_fold"/>
</dbReference>
<dbReference type="SMART" id="SM01217">
    <property type="entry name" value="Fn3_like"/>
    <property type="match status" value="1"/>
</dbReference>
<dbReference type="PANTHER" id="PTHR42715:SF10">
    <property type="entry name" value="BETA-GLUCOSIDASE"/>
    <property type="match status" value="1"/>
</dbReference>
<dbReference type="EMBL" id="CP147244">
    <property type="protein sequence ID" value="WYK00583.1"/>
    <property type="molecule type" value="Genomic_DNA"/>
</dbReference>
<dbReference type="Gene3D" id="3.20.20.300">
    <property type="entry name" value="Glycoside hydrolase, family 3, N-terminal domain"/>
    <property type="match status" value="1"/>
</dbReference>
<evidence type="ECO:0000313" key="7">
    <source>
        <dbReference type="Proteomes" id="UP000194948"/>
    </source>
</evidence>
<keyword evidence="7" id="KW-1185">Reference proteome</keyword>
<dbReference type="PANTHER" id="PTHR42715">
    <property type="entry name" value="BETA-GLUCOSIDASE"/>
    <property type="match status" value="1"/>
</dbReference>
<dbReference type="FunFam" id="2.60.40.10:FF:000495">
    <property type="entry name" value="Periplasmic beta-glucosidase"/>
    <property type="match status" value="1"/>
</dbReference>
<comment type="similarity">
    <text evidence="1 4">Belongs to the glycosyl hydrolase 3 family.</text>
</comment>
<reference evidence="6" key="1">
    <citation type="submission" date="2017-05" db="EMBL/GenBank/DDBJ databases">
        <authorList>
            <consortium name="The Broad Institute Genomics Platform"/>
            <consortium name="The Broad Institute Genomic Center for Infectious Diseases"/>
            <person name="Earl A."/>
            <person name="Manson A."/>
            <person name="Schwartman J."/>
            <person name="Gilmore M."/>
            <person name="Abouelleil A."/>
            <person name="Cao P."/>
            <person name="Chapman S."/>
            <person name="Cusick C."/>
            <person name="Shea T."/>
            <person name="Young S."/>
            <person name="Neafsey D."/>
            <person name="Nusbaum C."/>
            <person name="Birren B."/>
        </authorList>
    </citation>
    <scope>NUCLEOTIDE SEQUENCE</scope>
    <source>
        <strain evidence="6">7F3_DIV0205</strain>
    </source>
</reference>
<dbReference type="Proteomes" id="UP000194948">
    <property type="component" value="Chromosome"/>
</dbReference>
<evidence type="ECO:0000256" key="2">
    <source>
        <dbReference type="ARBA" id="ARBA00022801"/>
    </source>
</evidence>
<dbReference type="PRINTS" id="PR00133">
    <property type="entry name" value="GLHYDRLASE3"/>
</dbReference>
<dbReference type="Pfam" id="PF14310">
    <property type="entry name" value="Fn3-like"/>
    <property type="match status" value="1"/>
</dbReference>
<evidence type="ECO:0000256" key="4">
    <source>
        <dbReference type="RuleBase" id="RU361161"/>
    </source>
</evidence>
<gene>
    <name evidence="6" type="ORF">A5821_001681</name>
</gene>
<protein>
    <submittedName>
        <fullName evidence="6">Beta-glucosidase</fullName>
    </submittedName>
</protein>
<reference evidence="6" key="2">
    <citation type="submission" date="2024-03" db="EMBL/GenBank/DDBJ databases">
        <title>The Genome Sequence of Enterococcus sp. DIV0205d.</title>
        <authorList>
            <consortium name="The Broad Institute Genomics Platform"/>
            <consortium name="The Broad Institute Microbial Omics Core"/>
            <consortium name="The Broad Institute Genomic Center for Infectious Diseases"/>
            <person name="Earl A."/>
            <person name="Manson A."/>
            <person name="Gilmore M."/>
            <person name="Schwartman J."/>
            <person name="Shea T."/>
            <person name="Abouelleil A."/>
            <person name="Cao P."/>
            <person name="Chapman S."/>
            <person name="Cusick C."/>
            <person name="Young S."/>
            <person name="Neafsey D."/>
            <person name="Nusbaum C."/>
            <person name="Birren B."/>
        </authorList>
    </citation>
    <scope>NUCLEOTIDE SEQUENCE</scope>
    <source>
        <strain evidence="6">7F3_DIV0205</strain>
    </source>
</reference>
<feature type="domain" description="Fibronectin type III-like" evidence="5">
    <location>
        <begin position="575"/>
        <end position="645"/>
    </location>
</feature>
<dbReference type="InterPro" id="IPR050288">
    <property type="entry name" value="Cellulose_deg_GH3"/>
</dbReference>
<dbReference type="Gene3D" id="3.40.50.1700">
    <property type="entry name" value="Glycoside hydrolase family 3 C-terminal domain"/>
    <property type="match status" value="1"/>
</dbReference>
<keyword evidence="4" id="KW-0326">Glycosidase</keyword>
<dbReference type="InterPro" id="IPR026891">
    <property type="entry name" value="Fn3-like"/>
</dbReference>
<dbReference type="InterPro" id="IPR017853">
    <property type="entry name" value="GH"/>
</dbReference>
<evidence type="ECO:0000313" key="6">
    <source>
        <dbReference type="EMBL" id="WYK00583.1"/>
    </source>
</evidence>
<dbReference type="SUPFAM" id="SSF52279">
    <property type="entry name" value="Beta-D-glucan exohydrolase, C-terminal domain"/>
    <property type="match status" value="1"/>
</dbReference>
<dbReference type="InterPro" id="IPR002772">
    <property type="entry name" value="Glyco_hydro_3_C"/>
</dbReference>
<dbReference type="RefSeq" id="WP_086314108.1">
    <property type="nucleotide sequence ID" value="NZ_CP147244.1"/>
</dbReference>
<dbReference type="InterPro" id="IPR036881">
    <property type="entry name" value="Glyco_hydro_3_C_sf"/>
</dbReference>
<accession>A0AAQ3W8A0</accession>
<dbReference type="PROSITE" id="PS00775">
    <property type="entry name" value="GLYCOSYL_HYDROL_F3"/>
    <property type="match status" value="1"/>
</dbReference>
<name>A0AAQ3W8A0_9ENTE</name>
<dbReference type="SUPFAM" id="SSF51445">
    <property type="entry name" value="(Trans)glycosidases"/>
    <property type="match status" value="1"/>
</dbReference>
<keyword evidence="2 4" id="KW-0378">Hydrolase</keyword>
<proteinExistence type="inferred from homology"/>
<evidence type="ECO:0000256" key="3">
    <source>
        <dbReference type="ARBA" id="ARBA00023277"/>
    </source>
</evidence>
<dbReference type="Pfam" id="PF00933">
    <property type="entry name" value="Glyco_hydro_3"/>
    <property type="match status" value="1"/>
</dbReference>
<dbReference type="GO" id="GO:0008422">
    <property type="term" value="F:beta-glucosidase activity"/>
    <property type="evidence" value="ECO:0007669"/>
    <property type="project" value="UniProtKB-ARBA"/>
</dbReference>
<dbReference type="GO" id="GO:0005975">
    <property type="term" value="P:carbohydrate metabolic process"/>
    <property type="evidence" value="ECO:0007669"/>
    <property type="project" value="InterPro"/>
</dbReference>
<sequence length="817" mass="91237">MENRERIEKMTLTEKARMMSGASIWKTVELPDLDIPALFLSDGPTGLRKQSGSGDHLGLNASIPSTCYPTAATIANSWDLELAETIGRFLGDEALEQGIDVILGPGLNTKRSPLCGRNFEYFSEDPYLSGKMAAAYIKGIQENGVAACPKHFAANSQELRRMANNSVVDERALREIYLTGFEIAVKEAKPKSIMTAYNRINGIYANEHHYLLREILKDEWGFDGFVVSDWGGSNDHVDGVKNGSHLEMPGTGNAGALEIVEAVESGVLSESILDERIDELLTVTLAIHDQKQTQQVKTTAKERNAFVRTAAAQSVVLLKNNQETLPLKALEKLAIIGDFAKDSRYQGAGSSLVNPTEVDTILEAVSDYDLEIVGFAQGYDRKNKLDNGLVNEAKIVAEKSDMILLFMGLTEISEVEGLDREHMKLPKNQEVLLHELAKLNKKIVVILSGGSAIEMPWLEKVDAVIHCYLGGQAGAHGALDVLTGKVNPSGKLNESYPLSYSDTPAAYYYPGKEYDAEYRESIFVGYRYYDKVKKEVLFPFGFGLSYTNFSCTDFVVTEQGISCLVENNGKLDGAEVLQLYIGKKDSAIFRPTKELKGFKKVFLRQGEKATVTIPFDIYTFRFFNPESNQWEIEAGEYTISVGTSSQDLPFETTIEREGVTLKTIYDKENLAPYFSGEVNRLSKTDFEILYQHEITGSMWEREKELGMNDTLSQMFYAKSMLARGIYKILTRMKDKSIEKGEPNLNILFNYNMPFRAMAKMTGGNISQSMVKAILLIVNGHLFKGTNRLLKGYFLNNKVKKIKDLTKLERNLEGEKRK</sequence>
<keyword evidence="3" id="KW-0119">Carbohydrate metabolism</keyword>
<dbReference type="AlphaFoldDB" id="A0AAQ3W8A0"/>
<dbReference type="InterPro" id="IPR019800">
    <property type="entry name" value="Glyco_hydro_3_AS"/>
</dbReference>
<dbReference type="Pfam" id="PF01915">
    <property type="entry name" value="Glyco_hydro_3_C"/>
    <property type="match status" value="1"/>
</dbReference>
<dbReference type="InterPro" id="IPR036962">
    <property type="entry name" value="Glyco_hydro_3_N_sf"/>
</dbReference>
<evidence type="ECO:0000256" key="1">
    <source>
        <dbReference type="ARBA" id="ARBA00005336"/>
    </source>
</evidence>
<dbReference type="InterPro" id="IPR001764">
    <property type="entry name" value="Glyco_hydro_3_N"/>
</dbReference>
<evidence type="ECO:0000259" key="5">
    <source>
        <dbReference type="SMART" id="SM01217"/>
    </source>
</evidence>